<organism evidence="1 2">
    <name type="scientific">Stylonychia lemnae</name>
    <name type="common">Ciliate</name>
    <dbReference type="NCBI Taxonomy" id="5949"/>
    <lineage>
        <taxon>Eukaryota</taxon>
        <taxon>Sar</taxon>
        <taxon>Alveolata</taxon>
        <taxon>Ciliophora</taxon>
        <taxon>Intramacronucleata</taxon>
        <taxon>Spirotrichea</taxon>
        <taxon>Stichotrichia</taxon>
        <taxon>Sporadotrichida</taxon>
        <taxon>Oxytrichidae</taxon>
        <taxon>Stylonychinae</taxon>
        <taxon>Stylonychia</taxon>
    </lineage>
</organism>
<dbReference type="AlphaFoldDB" id="A0A077ZVM8"/>
<dbReference type="EMBL" id="CCKQ01001382">
    <property type="protein sequence ID" value="CDW72491.1"/>
    <property type="molecule type" value="Genomic_DNA"/>
</dbReference>
<gene>
    <name evidence="1" type="primary">Contig17007.g18117</name>
    <name evidence="1" type="ORF">STYLEM_1452</name>
</gene>
<accession>A0A077ZVM8</accession>
<name>A0A077ZVM8_STYLE</name>
<dbReference type="Proteomes" id="UP000039865">
    <property type="component" value="Unassembled WGS sequence"/>
</dbReference>
<dbReference type="InParanoid" id="A0A077ZVM8"/>
<keyword evidence="2" id="KW-1185">Reference proteome</keyword>
<reference evidence="1 2" key="1">
    <citation type="submission" date="2014-06" db="EMBL/GenBank/DDBJ databases">
        <authorList>
            <person name="Swart Estienne"/>
        </authorList>
    </citation>
    <scope>NUCLEOTIDE SEQUENCE [LARGE SCALE GENOMIC DNA]</scope>
    <source>
        <strain evidence="1 2">130c</strain>
    </source>
</reference>
<evidence type="ECO:0000313" key="1">
    <source>
        <dbReference type="EMBL" id="CDW72491.1"/>
    </source>
</evidence>
<evidence type="ECO:0000313" key="2">
    <source>
        <dbReference type="Proteomes" id="UP000039865"/>
    </source>
</evidence>
<sequence length="191" mass="21453">MVISAVTANSTPVVRDWSPNGLNSTQMTFIMTAIRSTIQGFQRGLYNNGNFKISDQCLQSSFNDNMLKVEEAISSANYFNMIAAASPIYQVAYNLQKSCNLNELSWMLMSVCEKGTCNVNQISANIVKNLFFITGSMNTIVELYVDGLKIKLNNLEQCESNFNEMGSEVGRIVRLLFGFNKNKIIDRSNFY</sequence>
<proteinExistence type="predicted"/>
<protein>
    <submittedName>
        <fullName evidence="1">Uncharacterized protein</fullName>
    </submittedName>
</protein>